<evidence type="ECO:0000256" key="5">
    <source>
        <dbReference type="HAMAP-Rule" id="MF_00818"/>
    </source>
</evidence>
<evidence type="ECO:0000256" key="3">
    <source>
        <dbReference type="ARBA" id="ARBA00022857"/>
    </source>
</evidence>
<dbReference type="Pfam" id="PF14489">
    <property type="entry name" value="QueF"/>
    <property type="match status" value="1"/>
</dbReference>
<organism evidence="6 7">
    <name type="scientific">Cyanobium usitatum str. Tous</name>
    <dbReference type="NCBI Taxonomy" id="2116684"/>
    <lineage>
        <taxon>Bacteria</taxon>
        <taxon>Bacillati</taxon>
        <taxon>Cyanobacteriota</taxon>
        <taxon>Cyanophyceae</taxon>
        <taxon>Synechococcales</taxon>
        <taxon>Prochlorococcaceae</taxon>
        <taxon>Cyanobium</taxon>
    </lineage>
</organism>
<dbReference type="InterPro" id="IPR043133">
    <property type="entry name" value="GTP-CH-I_C/QueF"/>
</dbReference>
<dbReference type="PIRSF" id="PIRSF027377">
    <property type="entry name" value="Nitrile_oxidored_QueF"/>
    <property type="match status" value="1"/>
</dbReference>
<reference evidence="6 7" key="1">
    <citation type="journal article" date="2018" name="Environ. Microbiol.">
        <title>Ecological and genomic features of two widespread freshwater picocyanobacteria.</title>
        <authorList>
            <person name="Cabello-Yeves P.J."/>
            <person name="Picazo A."/>
            <person name="Camacho A."/>
            <person name="Callieri C."/>
            <person name="Rosselli R."/>
            <person name="Roda-Garcia J.J."/>
            <person name="Coutinho F.H."/>
            <person name="Rodriguez-Valera F."/>
        </authorList>
    </citation>
    <scope>NUCLEOTIDE SEQUENCE [LARGE SCALE GENOMIC DNA]</scope>
    <source>
        <strain evidence="6 7">Tous</strain>
    </source>
</reference>
<dbReference type="UniPathway" id="UPA00392"/>
<dbReference type="GO" id="GO:0005737">
    <property type="term" value="C:cytoplasm"/>
    <property type="evidence" value="ECO:0007669"/>
    <property type="project" value="UniProtKB-SubCell"/>
</dbReference>
<dbReference type="GO" id="GO:0033739">
    <property type="term" value="F:preQ1 synthase activity"/>
    <property type="evidence" value="ECO:0007669"/>
    <property type="project" value="UniProtKB-UniRule"/>
</dbReference>
<comment type="caution">
    <text evidence="6">The sequence shown here is derived from an EMBL/GenBank/DDBJ whole genome shotgun (WGS) entry which is preliminary data.</text>
</comment>
<dbReference type="PANTHER" id="PTHR34354">
    <property type="entry name" value="NADPH-DEPENDENT 7-CYANO-7-DEAZAGUANINE REDUCTASE"/>
    <property type="match status" value="1"/>
</dbReference>
<dbReference type="HAMAP" id="MF_00818">
    <property type="entry name" value="QueF_type1"/>
    <property type="match status" value="1"/>
</dbReference>
<dbReference type="InterPro" id="IPR016856">
    <property type="entry name" value="QueF_type1"/>
</dbReference>
<keyword evidence="4 5" id="KW-0560">Oxidoreductase</keyword>
<evidence type="ECO:0000313" key="7">
    <source>
        <dbReference type="Proteomes" id="UP000243002"/>
    </source>
</evidence>
<dbReference type="SUPFAM" id="SSF55620">
    <property type="entry name" value="Tetrahydrobiopterin biosynthesis enzymes-like"/>
    <property type="match status" value="1"/>
</dbReference>
<dbReference type="GO" id="GO:0008616">
    <property type="term" value="P:tRNA queuosine(34) biosynthetic process"/>
    <property type="evidence" value="ECO:0007669"/>
    <property type="project" value="UniProtKB-UniRule"/>
</dbReference>
<feature type="binding site" evidence="5">
    <location>
        <begin position="95"/>
        <end position="96"/>
    </location>
    <ligand>
        <name>substrate</name>
    </ligand>
</feature>
<dbReference type="EC" id="1.7.1.13" evidence="5"/>
<comment type="pathway">
    <text evidence="5">tRNA modification; tRNA-queuosine biosynthesis.</text>
</comment>
<dbReference type="OrthoDB" id="9795077at2"/>
<dbReference type="InterPro" id="IPR029500">
    <property type="entry name" value="QueF"/>
</dbReference>
<dbReference type="Proteomes" id="UP000243002">
    <property type="component" value="Unassembled WGS sequence"/>
</dbReference>
<comment type="subcellular location">
    <subcellularLocation>
        <location evidence="5">Cytoplasm</location>
    </subcellularLocation>
</comment>
<protein>
    <recommendedName>
        <fullName evidence="5">NADPH-dependent 7-cyano-7-deazaguanine reductase</fullName>
        <ecNumber evidence="5">1.7.1.13</ecNumber>
    </recommendedName>
    <alternativeName>
        <fullName evidence="5">7-cyano-7-carbaguanine reductase</fullName>
    </alternativeName>
    <alternativeName>
        <fullName evidence="5">NADPH-dependent nitrile oxidoreductase</fullName>
    </alternativeName>
    <alternativeName>
        <fullName evidence="5">PreQ(0) reductase</fullName>
    </alternativeName>
</protein>
<evidence type="ECO:0000256" key="2">
    <source>
        <dbReference type="ARBA" id="ARBA00022785"/>
    </source>
</evidence>
<dbReference type="RefSeq" id="WP_106502345.1">
    <property type="nucleotide sequence ID" value="NZ_PXXO01000004.1"/>
</dbReference>
<comment type="similarity">
    <text evidence="5">Belongs to the GTP cyclohydrolase I family. QueF type 1 subfamily.</text>
</comment>
<dbReference type="NCBIfam" id="TIGR03139">
    <property type="entry name" value="QueF-II"/>
    <property type="match status" value="1"/>
</dbReference>
<keyword evidence="1 5" id="KW-0963">Cytoplasm</keyword>
<proteinExistence type="inferred from homology"/>
<feature type="active site" description="Thioimide intermediate" evidence="5">
    <location>
        <position position="54"/>
    </location>
</feature>
<comment type="function">
    <text evidence="5">Catalyzes the NADPH-dependent reduction of 7-cyano-7-deazaguanine (preQ0) to 7-aminomethyl-7-deazaguanine (preQ1).</text>
</comment>
<keyword evidence="7" id="KW-1185">Reference proteome</keyword>
<feature type="active site" description="Proton donor" evidence="5">
    <location>
        <position position="61"/>
    </location>
</feature>
<comment type="catalytic activity">
    <reaction evidence="5">
        <text>7-aminomethyl-7-carbaguanine + 2 NADP(+) = 7-cyano-7-carbaguanine + 2 NADPH + 3 H(+)</text>
        <dbReference type="Rhea" id="RHEA:13409"/>
        <dbReference type="ChEBI" id="CHEBI:15378"/>
        <dbReference type="ChEBI" id="CHEBI:45075"/>
        <dbReference type="ChEBI" id="CHEBI:57783"/>
        <dbReference type="ChEBI" id="CHEBI:58349"/>
        <dbReference type="ChEBI" id="CHEBI:58703"/>
        <dbReference type="EC" id="1.7.1.13"/>
    </reaction>
</comment>
<evidence type="ECO:0000256" key="1">
    <source>
        <dbReference type="ARBA" id="ARBA00022490"/>
    </source>
</evidence>
<dbReference type="PANTHER" id="PTHR34354:SF1">
    <property type="entry name" value="NADPH-DEPENDENT 7-CYANO-7-DEAZAGUANINE REDUCTASE"/>
    <property type="match status" value="1"/>
</dbReference>
<evidence type="ECO:0000256" key="4">
    <source>
        <dbReference type="ARBA" id="ARBA00023002"/>
    </source>
</evidence>
<dbReference type="EMBL" id="PXXO01000004">
    <property type="protein sequence ID" value="PSJ06310.1"/>
    <property type="molecule type" value="Genomic_DNA"/>
</dbReference>
<keyword evidence="2 5" id="KW-0671">Queuosine biosynthesis</keyword>
<sequence length="141" mass="15832">MSSSPASASESSLTQTPMYGERAIAEAELICFDNPRLGRAYEISIELPEFTCKCPFSGYPDFAVLRLIYQPGPRVVELKAIKLYVNSYRDRSISHEEVTNRILDDLVAATDPQWMQLEADFHPRGNVHTVVRVSHGTRLAC</sequence>
<dbReference type="InterPro" id="IPR050084">
    <property type="entry name" value="NADPH_dep_7-cyano-7-deazaG_red"/>
</dbReference>
<dbReference type="Gene3D" id="3.30.1130.10">
    <property type="match status" value="1"/>
</dbReference>
<gene>
    <name evidence="5" type="primary">queF</name>
    <name evidence="6" type="ORF">C7K55_05145</name>
</gene>
<feature type="binding site" evidence="5">
    <location>
        <begin position="76"/>
        <end position="78"/>
    </location>
    <ligand>
        <name>substrate</name>
    </ligand>
</feature>
<accession>A0A2P7MYK1</accession>
<evidence type="ECO:0000313" key="6">
    <source>
        <dbReference type="EMBL" id="PSJ06310.1"/>
    </source>
</evidence>
<keyword evidence="3 5" id="KW-0521">NADP</keyword>
<dbReference type="AlphaFoldDB" id="A0A2P7MYK1"/>
<name>A0A2P7MYK1_9CYAN</name>